<protein>
    <submittedName>
        <fullName evidence="1">SIFV.gp47-like protein</fullName>
    </submittedName>
</protein>
<organism evidence="1">
    <name type="scientific">Sulfolobus islandicus filamentous virus 2</name>
    <dbReference type="NCBI Taxonomy" id="1902331"/>
    <lineage>
        <taxon>Viruses</taxon>
        <taxon>Adnaviria</taxon>
        <taxon>Zilligvirae</taxon>
        <taxon>Taleaviricota</taxon>
        <taxon>Tokiviricetes</taxon>
        <taxon>Ligamenvirales</taxon>
        <taxon>Lipothrixviridae</taxon>
        <taxon>Betalipothrixvirus</taxon>
        <taxon>Betalipothrixvirus hveragerdiense</taxon>
        <taxon>Sulfolobus islandicus filamentous virus</taxon>
    </lineage>
</organism>
<gene>
    <name evidence="1" type="primary">SIFV2_gp43</name>
</gene>
<evidence type="ECO:0000313" key="1">
    <source>
        <dbReference type="EMBL" id="AOS58398.1"/>
    </source>
</evidence>
<name>A0A1D8BJA4_SIFV</name>
<proteinExistence type="predicted"/>
<reference evidence="1" key="1">
    <citation type="journal article" date="2014" name="Mol. Microbiol.">
        <title>Inter-viral conflicts that exploit host CRISPR immune systems of Sulfolobus.</title>
        <authorList>
            <person name="Erdmann S."/>
            <person name="Le Moine Bauer S."/>
            <person name="Garrett R.A."/>
        </authorList>
    </citation>
    <scope>NUCLEOTIDE SEQUENCE [LARGE SCALE GENOMIC DNA]</scope>
</reference>
<dbReference type="EMBL" id="KX467643">
    <property type="protein sequence ID" value="AOS58398.1"/>
    <property type="molecule type" value="Genomic_DNA"/>
</dbReference>
<accession>A0A1D8BJA4</accession>
<sequence length="101" mass="11491">MKIVTYVNTSNKNVKIKWADMIFTIPQVDLKTALVTVAHIDDDVLLLRNNVNVINKDAIVRFFKSFKTSAVVKYGNEVIGYYLTRADKTPTLTVTHYALKI</sequence>
<dbReference type="Proteomes" id="UP000223173">
    <property type="component" value="Segment"/>
</dbReference>
<reference evidence="1" key="2">
    <citation type="submission" date="2016-06" db="EMBL/GenBank/DDBJ databases">
        <authorList>
            <person name="Kjaerup R.B."/>
            <person name="Dalgaard T.S."/>
            <person name="Juul-Madsen H.R."/>
        </authorList>
    </citation>
    <scope>NUCLEOTIDE SEQUENCE</scope>
</reference>